<accession>A0ABT8VRU6</accession>
<dbReference type="PANTHER" id="PTHR11059">
    <property type="entry name" value="DNA REPAIR PROTEIN RECN"/>
    <property type="match status" value="1"/>
</dbReference>
<evidence type="ECO:0000256" key="2">
    <source>
        <dbReference type="ARBA" id="ARBA00009441"/>
    </source>
</evidence>
<keyword evidence="5 9" id="KW-0227">DNA damage</keyword>
<feature type="coiled-coil region" evidence="10">
    <location>
        <begin position="155"/>
        <end position="220"/>
    </location>
</feature>
<keyword evidence="6" id="KW-0067">ATP-binding</keyword>
<evidence type="ECO:0000256" key="10">
    <source>
        <dbReference type="SAM" id="Coils"/>
    </source>
</evidence>
<dbReference type="InterPro" id="IPR027417">
    <property type="entry name" value="P-loop_NTPase"/>
</dbReference>
<name>A0ABT8VRU6_9FLAO</name>
<keyword evidence="10" id="KW-0175">Coiled coil</keyword>
<feature type="coiled-coil region" evidence="10">
    <location>
        <begin position="319"/>
        <end position="356"/>
    </location>
</feature>
<dbReference type="Pfam" id="PF02463">
    <property type="entry name" value="SMC_N"/>
    <property type="match status" value="1"/>
</dbReference>
<dbReference type="InterPro" id="IPR003395">
    <property type="entry name" value="RecF/RecN/SMC_N"/>
</dbReference>
<protein>
    <recommendedName>
        <fullName evidence="3 9">DNA repair protein RecN</fullName>
    </recommendedName>
    <alternativeName>
        <fullName evidence="8 9">Recombination protein N</fullName>
    </alternativeName>
</protein>
<comment type="function">
    <text evidence="1 9">May be involved in recombinational repair of damaged DNA.</text>
</comment>
<dbReference type="CDD" id="cd03241">
    <property type="entry name" value="ABC_RecN"/>
    <property type="match status" value="1"/>
</dbReference>
<sequence>MLVSLSVQNYALIKRLQIDFTQGYSVITGETGAGKSILLGALGLVLGNRADLTNLKDKDKKCVIEAEFQIGSYQIEQVFEELELDYEPLTIIRRELLPNGKSRAFVNDTPVNLKALQELKEYLLDIHSQHNTRSLSDKNYQFYVVDALAGNLELLKTYQAEHKKYKKSVKELALLKANQQEAQQQYEYNLHLFKELQNAKLKEVDEIETLEAEIEKLSHAEDIKTYLFESLQVSTEEQIGVQTLLNQLQVALSKIAPFDTAYSSMYERAKSLKIELDDLVFELEKHAENVEANPEELETLNDRLSLLFDLQKKHFVTSLAELIEVRESLDKKVGEVEDAADLLASAEKKVKSQKAVTLKIAQEISDKRKKVVGDFKLELETVLAKLSMENAQFVVDIQPVKEFTEFGIDDVSFLLSSNKGSDFGLLKKVASGGELSRIMLGIKMILSKFVSLPTILFDEIDTGVSGDVATKIADVMNTMGQNMQVITITHLPQVASKAQTHYKVFKKVEGEETVSYLTQLAKNERIEEIAEMLGGKEKSKSAIEHATQLLSI</sequence>
<evidence type="ECO:0000256" key="4">
    <source>
        <dbReference type="ARBA" id="ARBA00022741"/>
    </source>
</evidence>
<comment type="caution">
    <text evidence="12">The sequence shown here is derived from an EMBL/GenBank/DDBJ whole genome shotgun (WGS) entry which is preliminary data.</text>
</comment>
<evidence type="ECO:0000256" key="8">
    <source>
        <dbReference type="ARBA" id="ARBA00033408"/>
    </source>
</evidence>
<dbReference type="Gene3D" id="3.40.50.300">
    <property type="entry name" value="P-loop containing nucleotide triphosphate hydrolases"/>
    <property type="match status" value="2"/>
</dbReference>
<feature type="domain" description="RecF/RecN/SMC N-terminal" evidence="11">
    <location>
        <begin position="3"/>
        <end position="510"/>
    </location>
</feature>
<dbReference type="PANTHER" id="PTHR11059:SF0">
    <property type="entry name" value="DNA REPAIR PROTEIN RECN"/>
    <property type="match status" value="1"/>
</dbReference>
<keyword evidence="7 9" id="KW-0234">DNA repair</keyword>
<evidence type="ECO:0000256" key="5">
    <source>
        <dbReference type="ARBA" id="ARBA00022763"/>
    </source>
</evidence>
<keyword evidence="4" id="KW-0547">Nucleotide-binding</keyword>
<evidence type="ECO:0000256" key="7">
    <source>
        <dbReference type="ARBA" id="ARBA00023204"/>
    </source>
</evidence>
<evidence type="ECO:0000313" key="13">
    <source>
        <dbReference type="Proteomes" id="UP001168642"/>
    </source>
</evidence>
<keyword evidence="13" id="KW-1185">Reference proteome</keyword>
<evidence type="ECO:0000256" key="6">
    <source>
        <dbReference type="ARBA" id="ARBA00022840"/>
    </source>
</evidence>
<proteinExistence type="inferred from homology"/>
<gene>
    <name evidence="12" type="primary">recN</name>
    <name evidence="12" type="ORF">QVZ41_07525</name>
</gene>
<comment type="similarity">
    <text evidence="2 9">Belongs to the RecN family.</text>
</comment>
<dbReference type="EMBL" id="JAUMIT010000003">
    <property type="protein sequence ID" value="MDO3694695.1"/>
    <property type="molecule type" value="Genomic_DNA"/>
</dbReference>
<dbReference type="PIRSF" id="PIRSF003128">
    <property type="entry name" value="RecN"/>
    <property type="match status" value="1"/>
</dbReference>
<dbReference type="Proteomes" id="UP001168642">
    <property type="component" value="Unassembled WGS sequence"/>
</dbReference>
<evidence type="ECO:0000256" key="3">
    <source>
        <dbReference type="ARBA" id="ARBA00021315"/>
    </source>
</evidence>
<evidence type="ECO:0000259" key="11">
    <source>
        <dbReference type="Pfam" id="PF02463"/>
    </source>
</evidence>
<dbReference type="NCBIfam" id="TIGR00634">
    <property type="entry name" value="recN"/>
    <property type="match status" value="1"/>
</dbReference>
<dbReference type="RefSeq" id="WP_302883948.1">
    <property type="nucleotide sequence ID" value="NZ_JAUMIT010000003.1"/>
</dbReference>
<organism evidence="12 13">
    <name type="scientific">Wenyingzhuangia gilva</name>
    <dbReference type="NCBI Taxonomy" id="3057677"/>
    <lineage>
        <taxon>Bacteria</taxon>
        <taxon>Pseudomonadati</taxon>
        <taxon>Bacteroidota</taxon>
        <taxon>Flavobacteriia</taxon>
        <taxon>Flavobacteriales</taxon>
        <taxon>Flavobacteriaceae</taxon>
        <taxon>Wenyingzhuangia</taxon>
    </lineage>
</organism>
<dbReference type="SUPFAM" id="SSF52540">
    <property type="entry name" value="P-loop containing nucleoside triphosphate hydrolases"/>
    <property type="match status" value="2"/>
</dbReference>
<evidence type="ECO:0000256" key="1">
    <source>
        <dbReference type="ARBA" id="ARBA00003618"/>
    </source>
</evidence>
<evidence type="ECO:0000256" key="9">
    <source>
        <dbReference type="PIRNR" id="PIRNR003128"/>
    </source>
</evidence>
<dbReference type="InterPro" id="IPR004604">
    <property type="entry name" value="DNA_recomb/repair_RecN"/>
</dbReference>
<evidence type="ECO:0000313" key="12">
    <source>
        <dbReference type="EMBL" id="MDO3694695.1"/>
    </source>
</evidence>
<reference evidence="12" key="1">
    <citation type="submission" date="2023-07" db="EMBL/GenBank/DDBJ databases">
        <title>Wenyingzhuangia sp. chi5 genome sequencing and assembly.</title>
        <authorList>
            <person name="Park S."/>
        </authorList>
    </citation>
    <scope>NUCLEOTIDE SEQUENCE</scope>
    <source>
        <strain evidence="12">Chi5</strain>
    </source>
</reference>